<name>A0A8J2HWL2_9PLEO</name>
<dbReference type="EMBL" id="CAJRGZ010000016">
    <property type="protein sequence ID" value="CAG5153659.1"/>
    <property type="molecule type" value="Genomic_DNA"/>
</dbReference>
<accession>A0A8J2HWL2</accession>
<organism evidence="1 2">
    <name type="scientific">Alternaria atra</name>
    <dbReference type="NCBI Taxonomy" id="119953"/>
    <lineage>
        <taxon>Eukaryota</taxon>
        <taxon>Fungi</taxon>
        <taxon>Dikarya</taxon>
        <taxon>Ascomycota</taxon>
        <taxon>Pezizomycotina</taxon>
        <taxon>Dothideomycetes</taxon>
        <taxon>Pleosporomycetidae</taxon>
        <taxon>Pleosporales</taxon>
        <taxon>Pleosporineae</taxon>
        <taxon>Pleosporaceae</taxon>
        <taxon>Alternaria</taxon>
        <taxon>Alternaria sect. Ulocladioides</taxon>
    </lineage>
</organism>
<sequence>MTQSSPLVLLPGELKNQIVDYVFVRDPGTVPAPLRNSPLALSSTCRQLYEEYHALAWSATIFNTQWSPADELSRKTSILSPASTSAIRKLQIRLPSDLTEPYTADVNRKRVKSFGFARAGLTGLEELYIRYRPEHHEKGIGGPGRELIVQLLWRIMWERDIKQLNKICIVHDGTQPFLSLSLLYNMLQNFTPLQVSKRWKVRSDLEHGRLRFEERSTGEISRQISVVVGFSFREAEEYVEICEQILEEKHAQVIVARRTECEYVTSLRNMTDEALRREVDNLNTLFPVSGDEEQVLQPHIENIRAICALDI</sequence>
<dbReference type="PANTHER" id="PTHR38790:SF4">
    <property type="entry name" value="2EXR DOMAIN-CONTAINING PROTEIN"/>
    <property type="match status" value="1"/>
</dbReference>
<gene>
    <name evidence="1" type="ORF">ALTATR162_LOCUS3273</name>
</gene>
<keyword evidence="2" id="KW-1185">Reference proteome</keyword>
<proteinExistence type="predicted"/>
<protein>
    <submittedName>
        <fullName evidence="1">Uncharacterized protein</fullName>
    </submittedName>
</protein>
<dbReference type="OrthoDB" id="62952at2759"/>
<dbReference type="RefSeq" id="XP_043166814.1">
    <property type="nucleotide sequence ID" value="XM_043310879.1"/>
</dbReference>
<comment type="caution">
    <text evidence="1">The sequence shown here is derived from an EMBL/GenBank/DDBJ whole genome shotgun (WGS) entry which is preliminary data.</text>
</comment>
<evidence type="ECO:0000313" key="1">
    <source>
        <dbReference type="EMBL" id="CAG5153659.1"/>
    </source>
</evidence>
<dbReference type="PANTHER" id="PTHR38790">
    <property type="entry name" value="2EXR DOMAIN-CONTAINING PROTEIN-RELATED"/>
    <property type="match status" value="1"/>
</dbReference>
<reference evidence="1" key="1">
    <citation type="submission" date="2021-05" db="EMBL/GenBank/DDBJ databases">
        <authorList>
            <person name="Stam R."/>
        </authorList>
    </citation>
    <scope>NUCLEOTIDE SEQUENCE</scope>
    <source>
        <strain evidence="1">CS162</strain>
    </source>
</reference>
<dbReference type="GeneID" id="67014811"/>
<evidence type="ECO:0000313" key="2">
    <source>
        <dbReference type="Proteomes" id="UP000676310"/>
    </source>
</evidence>
<dbReference type="Proteomes" id="UP000676310">
    <property type="component" value="Unassembled WGS sequence"/>
</dbReference>
<dbReference type="AlphaFoldDB" id="A0A8J2HWL2"/>